<dbReference type="Proteomes" id="UP000015102">
    <property type="component" value="Unassembled WGS sequence"/>
</dbReference>
<organism evidence="2 3">
    <name type="scientific">Megaselia scalaris</name>
    <name type="common">Humpbacked fly</name>
    <name type="synonym">Phora scalaris</name>
    <dbReference type="NCBI Taxonomy" id="36166"/>
    <lineage>
        <taxon>Eukaryota</taxon>
        <taxon>Metazoa</taxon>
        <taxon>Ecdysozoa</taxon>
        <taxon>Arthropoda</taxon>
        <taxon>Hexapoda</taxon>
        <taxon>Insecta</taxon>
        <taxon>Pterygota</taxon>
        <taxon>Neoptera</taxon>
        <taxon>Endopterygota</taxon>
        <taxon>Diptera</taxon>
        <taxon>Brachycera</taxon>
        <taxon>Muscomorpha</taxon>
        <taxon>Platypezoidea</taxon>
        <taxon>Phoridae</taxon>
        <taxon>Megaseliini</taxon>
        <taxon>Megaselia</taxon>
    </lineage>
</organism>
<keyword evidence="3" id="KW-1185">Reference proteome</keyword>
<protein>
    <recommendedName>
        <fullName evidence="1">Retinoblastoma-associated protein N-terminal domain-containing protein</fullName>
    </recommendedName>
</protein>
<reference evidence="2" key="2">
    <citation type="submission" date="2015-06" db="UniProtKB">
        <authorList>
            <consortium name="EnsemblMetazoa"/>
        </authorList>
    </citation>
    <scope>IDENTIFICATION</scope>
</reference>
<name>T1GR40_MEGSC</name>
<dbReference type="GO" id="GO:0000785">
    <property type="term" value="C:chromatin"/>
    <property type="evidence" value="ECO:0007669"/>
    <property type="project" value="TreeGrafter"/>
</dbReference>
<dbReference type="GO" id="GO:0030154">
    <property type="term" value="P:cell differentiation"/>
    <property type="evidence" value="ECO:0007669"/>
    <property type="project" value="TreeGrafter"/>
</dbReference>
<dbReference type="InterPro" id="IPR028309">
    <property type="entry name" value="RB_fam"/>
</dbReference>
<proteinExistence type="predicted"/>
<reference evidence="3" key="1">
    <citation type="submission" date="2013-02" db="EMBL/GenBank/DDBJ databases">
        <authorList>
            <person name="Hughes D."/>
        </authorList>
    </citation>
    <scope>NUCLEOTIDE SEQUENCE</scope>
    <source>
        <strain>Durham</strain>
        <strain evidence="3">NC isolate 2 -- Noor lab</strain>
    </source>
</reference>
<evidence type="ECO:0000313" key="2">
    <source>
        <dbReference type="EnsemblMetazoa" id="MESCA006112-PA"/>
    </source>
</evidence>
<dbReference type="Pfam" id="PF11934">
    <property type="entry name" value="DUF3452"/>
    <property type="match status" value="1"/>
</dbReference>
<dbReference type="Gene3D" id="1.10.472.140">
    <property type="match status" value="1"/>
</dbReference>
<dbReference type="HOGENOM" id="CLU_1278849_0_0_1"/>
<dbReference type="STRING" id="36166.T1GR40"/>
<dbReference type="PANTHER" id="PTHR13742">
    <property type="entry name" value="RETINOBLASTOMA-ASSOCIATED PROTEIN RB -RELATED"/>
    <property type="match status" value="1"/>
</dbReference>
<dbReference type="AlphaFoldDB" id="T1GR40"/>
<dbReference type="GO" id="GO:0006357">
    <property type="term" value="P:regulation of transcription by RNA polymerase II"/>
    <property type="evidence" value="ECO:0007669"/>
    <property type="project" value="InterPro"/>
</dbReference>
<dbReference type="OMA" id="HIMRSES"/>
<evidence type="ECO:0000313" key="3">
    <source>
        <dbReference type="Proteomes" id="UP000015102"/>
    </source>
</evidence>
<dbReference type="InterPro" id="IPR024599">
    <property type="entry name" value="RB_N"/>
</dbReference>
<sequence>MDRETQEESWKNYLNTVQKHVLEGDQSMWLCCSIYAACRKTYIPTVGGESNSMILGNCVSLIKLLRVCKLSIYDFFQSIKIWVDYNNLTSLKEHIMRSESQFNVTYNLYKLYNNTFNKLFKMNPNEKKNKKSRPGKCTAAKLYDLCWTLFLCVKNEDLTNSKDFLTSLYLLFSCIDLIFRNAIADHKTDIIDTSFAG</sequence>
<feature type="domain" description="Retinoblastoma-associated protein N-terminal" evidence="1">
    <location>
        <begin position="41"/>
        <end position="181"/>
    </location>
</feature>
<dbReference type="EMBL" id="CAQQ02153990">
    <property type="status" value="NOT_ANNOTATED_CDS"/>
    <property type="molecule type" value="Genomic_DNA"/>
</dbReference>
<accession>T1GR40</accession>
<dbReference type="GO" id="GO:0005667">
    <property type="term" value="C:transcription regulator complex"/>
    <property type="evidence" value="ECO:0007669"/>
    <property type="project" value="TreeGrafter"/>
</dbReference>
<dbReference type="GO" id="GO:0000977">
    <property type="term" value="F:RNA polymerase II transcription regulatory region sequence-specific DNA binding"/>
    <property type="evidence" value="ECO:0007669"/>
    <property type="project" value="TreeGrafter"/>
</dbReference>
<dbReference type="PANTHER" id="PTHR13742:SF17">
    <property type="entry name" value="RE32990P-RELATED"/>
    <property type="match status" value="1"/>
</dbReference>
<dbReference type="GO" id="GO:2000134">
    <property type="term" value="P:negative regulation of G1/S transition of mitotic cell cycle"/>
    <property type="evidence" value="ECO:0007669"/>
    <property type="project" value="TreeGrafter"/>
</dbReference>
<dbReference type="EnsemblMetazoa" id="MESCA006112-RA">
    <property type="protein sequence ID" value="MESCA006112-PA"/>
    <property type="gene ID" value="MESCA006112"/>
</dbReference>
<dbReference type="SMART" id="SM01367">
    <property type="entry name" value="DUF3452"/>
    <property type="match status" value="1"/>
</dbReference>
<evidence type="ECO:0000259" key="1">
    <source>
        <dbReference type="SMART" id="SM01367"/>
    </source>
</evidence>